<keyword evidence="1" id="KW-0812">Transmembrane</keyword>
<name>A0A8S1MW01_9CILI</name>
<accession>A0A8S1MW01</accession>
<dbReference type="OrthoDB" id="10366426at2759"/>
<feature type="transmembrane region" description="Helical" evidence="1">
    <location>
        <begin position="56"/>
        <end position="77"/>
    </location>
</feature>
<keyword evidence="1" id="KW-1133">Transmembrane helix</keyword>
<evidence type="ECO:0000256" key="1">
    <source>
        <dbReference type="SAM" id="Phobius"/>
    </source>
</evidence>
<keyword evidence="3" id="KW-1185">Reference proteome</keyword>
<proteinExistence type="predicted"/>
<gene>
    <name evidence="2" type="ORF">PSON_ATCC_30995.1.T0450321</name>
</gene>
<sequence>MNYKLFEVYTSKRNINIRGVTTVYSNFNLLSLNYIIPNMSAEELNPKKKLGLLQRFFYYILFPLIAIIMFVETLQIYMAEKINFKRGYNFGLNKYNPKQQNTTAAIIIIKTQGYY</sequence>
<reference evidence="2" key="1">
    <citation type="submission" date="2021-01" db="EMBL/GenBank/DDBJ databases">
        <authorList>
            <consortium name="Genoscope - CEA"/>
            <person name="William W."/>
        </authorList>
    </citation>
    <scope>NUCLEOTIDE SEQUENCE</scope>
</reference>
<evidence type="ECO:0000313" key="2">
    <source>
        <dbReference type="EMBL" id="CAD8083869.1"/>
    </source>
</evidence>
<protein>
    <submittedName>
        <fullName evidence="2">Uncharacterized protein</fullName>
    </submittedName>
</protein>
<dbReference type="AlphaFoldDB" id="A0A8S1MW01"/>
<comment type="caution">
    <text evidence="2">The sequence shown here is derived from an EMBL/GenBank/DDBJ whole genome shotgun (WGS) entry which is preliminary data.</text>
</comment>
<evidence type="ECO:0000313" key="3">
    <source>
        <dbReference type="Proteomes" id="UP000692954"/>
    </source>
</evidence>
<organism evidence="2 3">
    <name type="scientific">Paramecium sonneborni</name>
    <dbReference type="NCBI Taxonomy" id="65129"/>
    <lineage>
        <taxon>Eukaryota</taxon>
        <taxon>Sar</taxon>
        <taxon>Alveolata</taxon>
        <taxon>Ciliophora</taxon>
        <taxon>Intramacronucleata</taxon>
        <taxon>Oligohymenophorea</taxon>
        <taxon>Peniculida</taxon>
        <taxon>Parameciidae</taxon>
        <taxon>Paramecium</taxon>
    </lineage>
</organism>
<dbReference type="EMBL" id="CAJJDN010000045">
    <property type="protein sequence ID" value="CAD8083869.1"/>
    <property type="molecule type" value="Genomic_DNA"/>
</dbReference>
<keyword evidence="1" id="KW-0472">Membrane</keyword>
<dbReference type="Proteomes" id="UP000692954">
    <property type="component" value="Unassembled WGS sequence"/>
</dbReference>